<evidence type="ECO:0000259" key="1">
    <source>
        <dbReference type="Pfam" id="PF12706"/>
    </source>
</evidence>
<sequence length="154" mass="17819">MVRCFSDGLTLTAVPSRHESGRGLFDGSKSLWNGYVFEFQGKRFYNSGDGAFDGHFAAIKQRFGEFDIAFIENGQYSDNWFSHMQPIETLKAAEIIRAKRFMPIHWGMYPLSTHQWNAPVLHTVPLARQRNLNPLTPIFGQVFDENSESRDWWK</sequence>
<reference evidence="2 3" key="1">
    <citation type="submission" date="2018-06" db="EMBL/GenBank/DDBJ databases">
        <authorList>
            <consortium name="Pathogen Informatics"/>
            <person name="Doyle S."/>
        </authorList>
    </citation>
    <scope>NUCLEOTIDE SEQUENCE [LARGE SCALE GENOMIC DNA]</scope>
    <source>
        <strain evidence="2 3">NCTC13336</strain>
    </source>
</reference>
<proteinExistence type="predicted"/>
<dbReference type="Pfam" id="PF12706">
    <property type="entry name" value="Lactamase_B_2"/>
    <property type="match status" value="1"/>
</dbReference>
<dbReference type="Proteomes" id="UP000254293">
    <property type="component" value="Unassembled WGS sequence"/>
</dbReference>
<dbReference type="InterPro" id="IPR001279">
    <property type="entry name" value="Metallo-B-lactamas"/>
</dbReference>
<dbReference type="GO" id="GO:0005737">
    <property type="term" value="C:cytoplasm"/>
    <property type="evidence" value="ECO:0007669"/>
    <property type="project" value="TreeGrafter"/>
</dbReference>
<keyword evidence="2" id="KW-0378">Hydrolase</keyword>
<dbReference type="EMBL" id="UGJJ01000001">
    <property type="protein sequence ID" value="STQ99916.1"/>
    <property type="molecule type" value="Genomic_DNA"/>
</dbReference>
<dbReference type="SUPFAM" id="SSF56281">
    <property type="entry name" value="Metallo-hydrolase/oxidoreductase"/>
    <property type="match status" value="1"/>
</dbReference>
<dbReference type="PANTHER" id="PTHR15032">
    <property type="entry name" value="N-ACYL-PHOSPHATIDYLETHANOLAMINE-HYDROLYZING PHOSPHOLIPASE D"/>
    <property type="match status" value="1"/>
</dbReference>
<dbReference type="AlphaFoldDB" id="A0A377QWZ0"/>
<dbReference type="PANTHER" id="PTHR15032:SF4">
    <property type="entry name" value="N-ACYL-PHOSPHATIDYLETHANOLAMINE-HYDROLYZING PHOSPHOLIPASE D"/>
    <property type="match status" value="1"/>
</dbReference>
<evidence type="ECO:0000313" key="3">
    <source>
        <dbReference type="Proteomes" id="UP000254293"/>
    </source>
</evidence>
<protein>
    <submittedName>
        <fullName evidence="2">Metal-dependent hydrolase</fullName>
    </submittedName>
</protein>
<dbReference type="OrthoDB" id="9805728at2"/>
<evidence type="ECO:0000313" key="2">
    <source>
        <dbReference type="EMBL" id="STQ99916.1"/>
    </source>
</evidence>
<accession>A0A377QWZ0</accession>
<organism evidence="2 3">
    <name type="scientific">Kingella potus</name>
    <dbReference type="NCBI Taxonomy" id="265175"/>
    <lineage>
        <taxon>Bacteria</taxon>
        <taxon>Pseudomonadati</taxon>
        <taxon>Pseudomonadota</taxon>
        <taxon>Betaproteobacteria</taxon>
        <taxon>Neisseriales</taxon>
        <taxon>Neisseriaceae</taxon>
        <taxon>Kingella</taxon>
    </lineage>
</organism>
<dbReference type="RefSeq" id="WP_115307261.1">
    <property type="nucleotide sequence ID" value="NZ_CP091516.1"/>
</dbReference>
<gene>
    <name evidence="2" type="ORF">NCTC13336_00103</name>
</gene>
<keyword evidence="3" id="KW-1185">Reference proteome</keyword>
<name>A0A377QWZ0_9NEIS</name>
<dbReference type="InterPro" id="IPR036866">
    <property type="entry name" value="RibonucZ/Hydroxyglut_hydro"/>
</dbReference>
<dbReference type="GO" id="GO:0016787">
    <property type="term" value="F:hydrolase activity"/>
    <property type="evidence" value="ECO:0007669"/>
    <property type="project" value="UniProtKB-KW"/>
</dbReference>
<dbReference type="Gene3D" id="3.60.15.10">
    <property type="entry name" value="Ribonuclease Z/Hydroxyacylglutathione hydrolase-like"/>
    <property type="match status" value="1"/>
</dbReference>
<feature type="domain" description="Metallo-beta-lactamase" evidence="1">
    <location>
        <begin position="8"/>
        <end position="106"/>
    </location>
</feature>